<dbReference type="Gene3D" id="3.40.50.2020">
    <property type="match status" value="2"/>
</dbReference>
<dbReference type="GO" id="GO:0005737">
    <property type="term" value="C:cytoplasm"/>
    <property type="evidence" value="ECO:0007669"/>
    <property type="project" value="TreeGrafter"/>
</dbReference>
<dbReference type="NCBIfam" id="TIGR01251">
    <property type="entry name" value="ribP_PPkin"/>
    <property type="match status" value="1"/>
</dbReference>
<dbReference type="PANTHER" id="PTHR10210">
    <property type="entry name" value="RIBOSE-PHOSPHATE DIPHOSPHOKINASE FAMILY MEMBER"/>
    <property type="match status" value="1"/>
</dbReference>
<dbReference type="GO" id="GO:0016301">
    <property type="term" value="F:kinase activity"/>
    <property type="evidence" value="ECO:0007669"/>
    <property type="project" value="UniProtKB-KW"/>
</dbReference>
<name>A0A0W0VZK6_9GAMM</name>
<dbReference type="GO" id="GO:0002189">
    <property type="term" value="C:ribose phosphate diphosphokinase complex"/>
    <property type="evidence" value="ECO:0007669"/>
    <property type="project" value="TreeGrafter"/>
</dbReference>
<proteinExistence type="predicted"/>
<dbReference type="GO" id="GO:0005524">
    <property type="term" value="F:ATP binding"/>
    <property type="evidence" value="ECO:0007669"/>
    <property type="project" value="UniProtKB-KW"/>
</dbReference>
<keyword evidence="4" id="KW-0545">Nucleotide biosynthesis</keyword>
<dbReference type="Proteomes" id="UP000054869">
    <property type="component" value="Unassembled WGS sequence"/>
</dbReference>
<gene>
    <name evidence="11" type="primary">prs_1</name>
    <name evidence="11" type="ORF">Llan_0151</name>
</gene>
<comment type="catalytic activity">
    <reaction evidence="9">
        <text>D-ribose 5-phosphate + ATP = 5-phospho-alpha-D-ribose 1-diphosphate + AMP + H(+)</text>
        <dbReference type="Rhea" id="RHEA:15609"/>
        <dbReference type="ChEBI" id="CHEBI:15378"/>
        <dbReference type="ChEBI" id="CHEBI:30616"/>
        <dbReference type="ChEBI" id="CHEBI:58017"/>
        <dbReference type="ChEBI" id="CHEBI:78346"/>
        <dbReference type="ChEBI" id="CHEBI:456215"/>
        <dbReference type="EC" id="2.7.6.1"/>
    </reaction>
</comment>
<evidence type="ECO:0000256" key="7">
    <source>
        <dbReference type="ARBA" id="ARBA00022840"/>
    </source>
</evidence>
<dbReference type="EMBL" id="LNYI01000004">
    <property type="protein sequence ID" value="KTD25405.1"/>
    <property type="molecule type" value="Genomic_DNA"/>
</dbReference>
<dbReference type="eggNOG" id="COG0462">
    <property type="taxonomic scope" value="Bacteria"/>
</dbReference>
<dbReference type="GO" id="GO:0006015">
    <property type="term" value="P:5-phosphoribose 1-diphosphate biosynthetic process"/>
    <property type="evidence" value="ECO:0007669"/>
    <property type="project" value="TreeGrafter"/>
</dbReference>
<keyword evidence="5" id="KW-0547">Nucleotide-binding</keyword>
<dbReference type="CDD" id="cd06223">
    <property type="entry name" value="PRTases_typeI"/>
    <property type="match status" value="1"/>
</dbReference>
<evidence type="ECO:0000313" key="12">
    <source>
        <dbReference type="Proteomes" id="UP000054869"/>
    </source>
</evidence>
<dbReference type="GO" id="GO:0000287">
    <property type="term" value="F:magnesium ion binding"/>
    <property type="evidence" value="ECO:0007669"/>
    <property type="project" value="InterPro"/>
</dbReference>
<dbReference type="InterPro" id="IPR029057">
    <property type="entry name" value="PRTase-like"/>
</dbReference>
<keyword evidence="6 11" id="KW-0418">Kinase</keyword>
<dbReference type="FunFam" id="3.40.50.2020:FF:000007">
    <property type="entry name" value="Ribose-phosphate pyrophosphokinase"/>
    <property type="match status" value="1"/>
</dbReference>
<keyword evidence="7" id="KW-0067">ATP-binding</keyword>
<evidence type="ECO:0000256" key="5">
    <source>
        <dbReference type="ARBA" id="ARBA00022741"/>
    </source>
</evidence>
<evidence type="ECO:0000313" key="11">
    <source>
        <dbReference type="EMBL" id="KTD25405.1"/>
    </source>
</evidence>
<dbReference type="Pfam" id="PF13793">
    <property type="entry name" value="Pribosyltran_N"/>
    <property type="match status" value="1"/>
</dbReference>
<dbReference type="InterPro" id="IPR000836">
    <property type="entry name" value="PRTase_dom"/>
</dbReference>
<dbReference type="PANTHER" id="PTHR10210:SF41">
    <property type="entry name" value="RIBOSE-PHOSPHATE PYROPHOSPHOKINASE 1, CHLOROPLASTIC"/>
    <property type="match status" value="1"/>
</dbReference>
<evidence type="ECO:0000256" key="9">
    <source>
        <dbReference type="ARBA" id="ARBA00049535"/>
    </source>
</evidence>
<evidence type="ECO:0000256" key="2">
    <source>
        <dbReference type="ARBA" id="ARBA00022679"/>
    </source>
</evidence>
<comment type="caution">
    <text evidence="11">The sequence shown here is derived from an EMBL/GenBank/DDBJ whole genome shotgun (WGS) entry which is preliminary data.</text>
</comment>
<dbReference type="RefSeq" id="WP_035916340.1">
    <property type="nucleotide sequence ID" value="NZ_CAAAJD010000007.1"/>
</dbReference>
<evidence type="ECO:0000256" key="4">
    <source>
        <dbReference type="ARBA" id="ARBA00022727"/>
    </source>
</evidence>
<dbReference type="AlphaFoldDB" id="A0A0W0VZK6"/>
<dbReference type="InterPro" id="IPR005946">
    <property type="entry name" value="Rib-P_diPkinase"/>
</dbReference>
<evidence type="ECO:0000256" key="3">
    <source>
        <dbReference type="ARBA" id="ARBA00022723"/>
    </source>
</evidence>
<keyword evidence="8" id="KW-0460">Magnesium</keyword>
<organism evidence="11 12">
    <name type="scientific">Legionella lansingensis</name>
    <dbReference type="NCBI Taxonomy" id="45067"/>
    <lineage>
        <taxon>Bacteria</taxon>
        <taxon>Pseudomonadati</taxon>
        <taxon>Pseudomonadota</taxon>
        <taxon>Gammaproteobacteria</taxon>
        <taxon>Legionellales</taxon>
        <taxon>Legionellaceae</taxon>
        <taxon>Legionella</taxon>
    </lineage>
</organism>
<evidence type="ECO:0000256" key="1">
    <source>
        <dbReference type="ARBA" id="ARBA00013247"/>
    </source>
</evidence>
<dbReference type="GO" id="GO:0006164">
    <property type="term" value="P:purine nucleotide biosynthetic process"/>
    <property type="evidence" value="ECO:0007669"/>
    <property type="project" value="TreeGrafter"/>
</dbReference>
<dbReference type="EC" id="2.7.6.1" evidence="1"/>
<dbReference type="Pfam" id="PF14572">
    <property type="entry name" value="Pribosyl_synth"/>
    <property type="match status" value="1"/>
</dbReference>
<evidence type="ECO:0000256" key="6">
    <source>
        <dbReference type="ARBA" id="ARBA00022777"/>
    </source>
</evidence>
<keyword evidence="3" id="KW-0479">Metal-binding</keyword>
<keyword evidence="12" id="KW-1185">Reference proteome</keyword>
<dbReference type="InterPro" id="IPR029099">
    <property type="entry name" value="Pribosyltran_N"/>
</dbReference>
<dbReference type="STRING" id="45067.Llan_0151"/>
<evidence type="ECO:0000259" key="10">
    <source>
        <dbReference type="Pfam" id="PF13793"/>
    </source>
</evidence>
<feature type="domain" description="Ribose-phosphate pyrophosphokinase N-terminal" evidence="10">
    <location>
        <begin position="3"/>
        <end position="123"/>
    </location>
</feature>
<evidence type="ECO:0000256" key="8">
    <source>
        <dbReference type="ARBA" id="ARBA00022842"/>
    </source>
</evidence>
<dbReference type="PATRIC" id="fig|45067.4.peg.156"/>
<accession>A0A0W0VZK6</accession>
<sequence>MDMKLFALNSSKDWGEKMAEHLTINLATHEERDFEDGEHKIRTLECVRGEHIFVVQSLFSDLEQTVNDKLCRLLFFISSLKDACAERVTAVIPYFAYARKDRRTQSRDPVTMRYMAQLLESAGTDRVITMDIHNLAAFQNAFRIPTDHLQAMVLFARYFSQIMVNEKVVIVSPDAGGLKRAEQFRELFENFLQQDVEKAFLSKKRSLGVVSGGQEVVGNVQGRMAIIIDDIISSGTTISLAVQALHEQKAKKIWVCASHGIFVGKANEVLADSRIEKIIVTNSISPFRLNKNLLKEKVIVLDASFLFAKAIKQIVENGSISEMLEEFPPLTQG</sequence>
<dbReference type="SUPFAM" id="SSF53271">
    <property type="entry name" value="PRTase-like"/>
    <property type="match status" value="2"/>
</dbReference>
<dbReference type="GO" id="GO:0004749">
    <property type="term" value="F:ribose phosphate diphosphokinase activity"/>
    <property type="evidence" value="ECO:0007669"/>
    <property type="project" value="UniProtKB-EC"/>
</dbReference>
<protein>
    <recommendedName>
        <fullName evidence="1">ribose-phosphate diphosphokinase</fullName>
        <ecNumber evidence="1">2.7.6.1</ecNumber>
    </recommendedName>
</protein>
<dbReference type="SMART" id="SM01400">
    <property type="entry name" value="Pribosyltran_N"/>
    <property type="match status" value="1"/>
</dbReference>
<keyword evidence="2" id="KW-0808">Transferase</keyword>
<reference evidence="11 12" key="1">
    <citation type="submission" date="2015-11" db="EMBL/GenBank/DDBJ databases">
        <title>Genomic analysis of 38 Legionella species identifies large and diverse effector repertoires.</title>
        <authorList>
            <person name="Burstein D."/>
            <person name="Amaro F."/>
            <person name="Zusman T."/>
            <person name="Lifshitz Z."/>
            <person name="Cohen O."/>
            <person name="Gilbert J.A."/>
            <person name="Pupko T."/>
            <person name="Shuman H.A."/>
            <person name="Segal G."/>
        </authorList>
    </citation>
    <scope>NUCLEOTIDE SEQUENCE [LARGE SCALE GENOMIC DNA]</scope>
    <source>
        <strain evidence="11 12">ATCC 49751</strain>
    </source>
</reference>